<dbReference type="Pfam" id="PF00078">
    <property type="entry name" value="RVT_1"/>
    <property type="match status" value="1"/>
</dbReference>
<dbReference type="PANTHER" id="PTHR33116:SF80">
    <property type="entry name" value="REVERSE TRANSCRIPTASE ZINC-BINDING DOMAIN-CONTAINING PROTEIN"/>
    <property type="match status" value="1"/>
</dbReference>
<dbReference type="RefSeq" id="XP_010463243.1">
    <property type="nucleotide sequence ID" value="XM_010464941.1"/>
</dbReference>
<name>A0ABM0VYT7_CAMSA</name>
<gene>
    <name evidence="3" type="primary">LOC104743910</name>
</gene>
<proteinExistence type="predicted"/>
<evidence type="ECO:0000313" key="2">
    <source>
        <dbReference type="Proteomes" id="UP000694864"/>
    </source>
</evidence>
<dbReference type="InterPro" id="IPR000477">
    <property type="entry name" value="RT_dom"/>
</dbReference>
<feature type="domain" description="Reverse transcriptase" evidence="1">
    <location>
        <begin position="24"/>
        <end position="221"/>
    </location>
</feature>
<protein>
    <submittedName>
        <fullName evidence="3">Uncharacterized protein LOC104743910</fullName>
    </submittedName>
</protein>
<accession>A0ABM0VYT7</accession>
<evidence type="ECO:0000313" key="3">
    <source>
        <dbReference type="RefSeq" id="XP_010463243.1"/>
    </source>
</evidence>
<organism evidence="2 3">
    <name type="scientific">Camelina sativa</name>
    <name type="common">False flax</name>
    <name type="synonym">Myagrum sativum</name>
    <dbReference type="NCBI Taxonomy" id="90675"/>
    <lineage>
        <taxon>Eukaryota</taxon>
        <taxon>Viridiplantae</taxon>
        <taxon>Streptophyta</taxon>
        <taxon>Embryophyta</taxon>
        <taxon>Tracheophyta</taxon>
        <taxon>Spermatophyta</taxon>
        <taxon>Magnoliopsida</taxon>
        <taxon>eudicotyledons</taxon>
        <taxon>Gunneridae</taxon>
        <taxon>Pentapetalae</taxon>
        <taxon>rosids</taxon>
        <taxon>malvids</taxon>
        <taxon>Brassicales</taxon>
        <taxon>Brassicaceae</taxon>
        <taxon>Camelineae</taxon>
        <taxon>Camelina</taxon>
    </lineage>
</organism>
<dbReference type="GeneID" id="104743910"/>
<dbReference type="PANTHER" id="PTHR33116">
    <property type="entry name" value="REVERSE TRANSCRIPTASE ZINC-BINDING DOMAIN-CONTAINING PROTEIN-RELATED-RELATED"/>
    <property type="match status" value="1"/>
</dbReference>
<evidence type="ECO:0000259" key="1">
    <source>
        <dbReference type="Pfam" id="PF00078"/>
    </source>
</evidence>
<reference evidence="3" key="2">
    <citation type="submission" date="2025-08" db="UniProtKB">
        <authorList>
            <consortium name="RefSeq"/>
        </authorList>
    </citation>
    <scope>IDENTIFICATION</scope>
    <source>
        <tissue evidence="3">Leaf</tissue>
    </source>
</reference>
<dbReference type="Proteomes" id="UP000694864">
    <property type="component" value="Chromosome 14"/>
</dbReference>
<reference evidence="2" key="1">
    <citation type="journal article" date="2014" name="Nat. Commun.">
        <title>The emerging biofuel crop Camelina sativa retains a highly undifferentiated hexaploid genome structure.</title>
        <authorList>
            <person name="Kagale S."/>
            <person name="Koh C."/>
            <person name="Nixon J."/>
            <person name="Bollina V."/>
            <person name="Clarke W.E."/>
            <person name="Tuteja R."/>
            <person name="Spillane C."/>
            <person name="Robinson S.J."/>
            <person name="Links M.G."/>
            <person name="Clarke C."/>
            <person name="Higgins E.E."/>
            <person name="Huebert T."/>
            <person name="Sharpe A.G."/>
            <person name="Parkin I.A."/>
        </authorList>
    </citation>
    <scope>NUCLEOTIDE SEQUENCE [LARGE SCALE GENOMIC DNA]</scope>
    <source>
        <strain evidence="2">cv. DH55</strain>
    </source>
</reference>
<dbReference type="CDD" id="cd01650">
    <property type="entry name" value="RT_nLTR_like"/>
    <property type="match status" value="1"/>
</dbReference>
<keyword evidence="2" id="KW-1185">Reference proteome</keyword>
<sequence>MWRGGGGGSSAGGEVLLLPQIPSLTQVISKILANRLKIILPKFIAPNQSAFVKNRLLMENILLATEVIKDYHNNNVSPRCALKIDISKAFDSYISWIQTCIFTASFSVQVNGKLAGYFNSKRVLGKATGNNVFGYHPQCKHMKLTHLCFADDLLVFVDGQQSSITGVLKVFEDFATHSGLKVSMEKSTIYTAGITMEDREEILRHFPFEYGSLPVRYLGLPLLPKRMSSADYIPLLEMIKSKIGSWTARVLSFAGRLQLICSVISSITNFWISAFRLPKACIKEIDQLCSAFLWSGPSLNAKKTKVAWSEVCLPKREGGLGLRSIEEANKVSVLKLIWRLLSAKDSLWVNWVKRYLIRSGSIWTEKPNPTLGSWIWKKLLKYRDLAQQFHRVEAHNGEHTSFWFDIWSPLGRLYETLGERGCITMGIPSSSTLAEAVVMTRRRMH</sequence>